<feature type="transmembrane region" description="Helical" evidence="14">
    <location>
        <begin position="755"/>
        <end position="775"/>
    </location>
</feature>
<evidence type="ECO:0000256" key="13">
    <source>
        <dbReference type="ARBA" id="ARBA00023198"/>
    </source>
</evidence>
<keyword evidence="6" id="KW-0732">Signal</keyword>
<evidence type="ECO:0000256" key="11">
    <source>
        <dbReference type="ARBA" id="ARBA00023170"/>
    </source>
</evidence>
<evidence type="ECO:0000256" key="8">
    <source>
        <dbReference type="ARBA" id="ARBA00022859"/>
    </source>
</evidence>
<evidence type="ECO:0000256" key="12">
    <source>
        <dbReference type="ARBA" id="ARBA00023180"/>
    </source>
</evidence>
<dbReference type="Gene3D" id="3.40.50.10140">
    <property type="entry name" value="Toll/interleukin-1 receptor homology (TIR) domain"/>
    <property type="match status" value="1"/>
</dbReference>
<dbReference type="Gene3D" id="3.80.10.10">
    <property type="entry name" value="Ribonuclease Inhibitor"/>
    <property type="match status" value="5"/>
</dbReference>
<evidence type="ECO:0000256" key="5">
    <source>
        <dbReference type="ARBA" id="ARBA00022692"/>
    </source>
</evidence>
<comment type="subcellular location">
    <subcellularLocation>
        <location evidence="1">Membrane</location>
        <topology evidence="1">Single-pass type I membrane protein</topology>
    </subcellularLocation>
</comment>
<dbReference type="InterPro" id="IPR000157">
    <property type="entry name" value="TIR_dom"/>
</dbReference>
<dbReference type="SMART" id="SM00365">
    <property type="entry name" value="LRR_SD22"/>
    <property type="match status" value="6"/>
</dbReference>
<dbReference type="GO" id="GO:0038023">
    <property type="term" value="F:signaling receptor activity"/>
    <property type="evidence" value="ECO:0007669"/>
    <property type="project" value="TreeGrafter"/>
</dbReference>
<evidence type="ECO:0000256" key="9">
    <source>
        <dbReference type="ARBA" id="ARBA00022989"/>
    </source>
</evidence>
<dbReference type="Proteomes" id="UP001318040">
    <property type="component" value="Chromosome 26"/>
</dbReference>
<evidence type="ECO:0000256" key="1">
    <source>
        <dbReference type="ARBA" id="ARBA00004479"/>
    </source>
</evidence>
<protein>
    <submittedName>
        <fullName evidence="17">Toll-like receptor 13</fullName>
    </submittedName>
</protein>
<keyword evidence="10 14" id="KW-0472">Membrane</keyword>
<dbReference type="PROSITE" id="PS50104">
    <property type="entry name" value="TIR"/>
    <property type="match status" value="1"/>
</dbReference>
<sequence length="959" mass="108230">MARLASWRSLPAALLLASLGLVAPPATLGFFLRKCIQDARFETSVACVDARITDARDAIADLHGSPRSLNLSRNEIAQLTSGGFKNLSRLVNLRLDRNRIRSIQPGAFEGLKSLLSLNLTGNDIAYLEADAFKGAEGLLELLLAGNTLKVAPEPFQLLRHLVNVSLMENSLCDFSRVVEAVSGLPSLRSLDLDRNNFTVLSVSRASIRLPRRVRSLHIAGCGVRKIALPGDFFANVAYLDMSGNNLTDSSGLAALNLSRVEEVSLGANNLSSGALKQLRTLSPTTLHMTSAGLSGTRSLRSLCNSTLGRRLSTLTLLSNDIRAFTDAFTWCRELASLDLSSNNLKSMGKYELVNGSSSLRDLTVQHNHLTSLESCWNSNANTLRCANLSQLETLSLAYNRITHLDGHALIHAPNLLSLALNFNTIANINFTAFAGLIRLVYLRLDNNLITDIRKQVFHGLENLETLNMRNNKVTTIFPHTFTFLRHLQILDLGGNHISSLMHNAMSRLYSLRNLYLDRNFLRIIDSHMFNGLHSLHNLDLVRNSISYKYRRQSNSPFVNLTNLTTLKLSAQQPYGLQSIPVDLFKGLRSLKYLYLTGNKISFHHTLPFDKLVSLKYLGMQDMCSGLQNINANMFQKLTQLRTLDLGNIGINFLNKKQFQNQSNIRVLYLSANGMRAMIEDVIAPMKELRYLDVTSNPLQCTCDNAWFKIWSRSSDVQVVGLYGVSCSGDNGAAGNSSRLFVDFDASVCYEKWGRVMFVLTLPFFSLLTACPLVFVKARWHIRYGYYMFRAWFREYRRRDEDARAYDYDAFISYNSRDEDWVMGELVPRLEQEGPPFCKLCLHHRDFALGKYIVDNIVDAIYRSRKTVCVISRSYLESEWCSWEIQMAAYRLFDEHKDVVIMVFLEDIPDYKLSAYHRMRKIIGDKTYISWPEDAAGKDLFWAKLRAAIRGPLATENRLG</sequence>
<keyword evidence="13" id="KW-0395">Inflammatory response</keyword>
<dbReference type="SMART" id="SM00369">
    <property type="entry name" value="LRR_TYP"/>
    <property type="match status" value="15"/>
</dbReference>
<name>A0AAJ7X0S3_PETMA</name>
<evidence type="ECO:0000313" key="17">
    <source>
        <dbReference type="RefSeq" id="XP_032817070.1"/>
    </source>
</evidence>
<dbReference type="SUPFAM" id="SSF52200">
    <property type="entry name" value="Toll/Interleukin receptor TIR domain"/>
    <property type="match status" value="1"/>
</dbReference>
<keyword evidence="12" id="KW-0325">Glycoprotein</keyword>
<dbReference type="PANTHER" id="PTHR24365:SF545">
    <property type="entry name" value="TOLL-LIKE RECEPTOR 12"/>
    <property type="match status" value="1"/>
</dbReference>
<dbReference type="GO" id="GO:0045087">
    <property type="term" value="P:innate immune response"/>
    <property type="evidence" value="ECO:0007669"/>
    <property type="project" value="UniProtKB-KW"/>
</dbReference>
<dbReference type="InterPro" id="IPR003591">
    <property type="entry name" value="Leu-rich_rpt_typical-subtyp"/>
</dbReference>
<keyword evidence="9 14" id="KW-1133">Transmembrane helix</keyword>
<organism evidence="16 17">
    <name type="scientific">Petromyzon marinus</name>
    <name type="common">Sea lamprey</name>
    <dbReference type="NCBI Taxonomy" id="7757"/>
    <lineage>
        <taxon>Eukaryota</taxon>
        <taxon>Metazoa</taxon>
        <taxon>Chordata</taxon>
        <taxon>Craniata</taxon>
        <taxon>Vertebrata</taxon>
        <taxon>Cyclostomata</taxon>
        <taxon>Hyperoartia</taxon>
        <taxon>Petromyzontiformes</taxon>
        <taxon>Petromyzontidae</taxon>
        <taxon>Petromyzon</taxon>
    </lineage>
</organism>
<dbReference type="RefSeq" id="XP_032817070.1">
    <property type="nucleotide sequence ID" value="XM_032961179.1"/>
</dbReference>
<dbReference type="GO" id="GO:0005886">
    <property type="term" value="C:plasma membrane"/>
    <property type="evidence" value="ECO:0007669"/>
    <property type="project" value="TreeGrafter"/>
</dbReference>
<dbReference type="InterPro" id="IPR001611">
    <property type="entry name" value="Leu-rich_rpt"/>
</dbReference>
<dbReference type="PANTHER" id="PTHR24365">
    <property type="entry name" value="TOLL-LIKE RECEPTOR"/>
    <property type="match status" value="1"/>
</dbReference>
<dbReference type="InterPro" id="IPR035897">
    <property type="entry name" value="Toll_tir_struct_dom_sf"/>
</dbReference>
<dbReference type="Pfam" id="PF01582">
    <property type="entry name" value="TIR"/>
    <property type="match status" value="1"/>
</dbReference>
<keyword evidence="3" id="KW-0399">Innate immunity</keyword>
<evidence type="ECO:0000256" key="3">
    <source>
        <dbReference type="ARBA" id="ARBA00022588"/>
    </source>
</evidence>
<keyword evidence="8" id="KW-0391">Immunity</keyword>
<reference evidence="17" key="1">
    <citation type="submission" date="2025-08" db="UniProtKB">
        <authorList>
            <consortium name="RefSeq"/>
        </authorList>
    </citation>
    <scope>IDENTIFICATION</scope>
    <source>
        <tissue evidence="17">Sperm</tissue>
    </source>
</reference>
<evidence type="ECO:0000256" key="7">
    <source>
        <dbReference type="ARBA" id="ARBA00022737"/>
    </source>
</evidence>
<evidence type="ECO:0000256" key="14">
    <source>
        <dbReference type="SAM" id="Phobius"/>
    </source>
</evidence>
<accession>A0AAJ7X0S3</accession>
<dbReference type="PROSITE" id="PS51450">
    <property type="entry name" value="LRR"/>
    <property type="match status" value="3"/>
</dbReference>
<keyword evidence="4" id="KW-0433">Leucine-rich repeat</keyword>
<dbReference type="AlphaFoldDB" id="A0AAJ7X0S3"/>
<dbReference type="FunFam" id="3.40.50.10140:FF:000001">
    <property type="entry name" value="Toll-like receptor 2"/>
    <property type="match status" value="1"/>
</dbReference>
<keyword evidence="11" id="KW-0675">Receptor</keyword>
<evidence type="ECO:0000259" key="15">
    <source>
        <dbReference type="PROSITE" id="PS50104"/>
    </source>
</evidence>
<dbReference type="SUPFAM" id="SSF52058">
    <property type="entry name" value="L domain-like"/>
    <property type="match status" value="2"/>
</dbReference>
<keyword evidence="16" id="KW-1185">Reference proteome</keyword>
<keyword evidence="5 14" id="KW-0812">Transmembrane</keyword>
<dbReference type="Pfam" id="PF13855">
    <property type="entry name" value="LRR_8"/>
    <property type="match status" value="4"/>
</dbReference>
<evidence type="ECO:0000256" key="2">
    <source>
        <dbReference type="ARBA" id="ARBA00009634"/>
    </source>
</evidence>
<dbReference type="Pfam" id="PF13306">
    <property type="entry name" value="LRR_5"/>
    <property type="match status" value="1"/>
</dbReference>
<gene>
    <name evidence="17" type="primary">LOC116946202</name>
</gene>
<evidence type="ECO:0000256" key="6">
    <source>
        <dbReference type="ARBA" id="ARBA00022729"/>
    </source>
</evidence>
<dbReference type="SMART" id="SM00255">
    <property type="entry name" value="TIR"/>
    <property type="match status" value="1"/>
</dbReference>
<evidence type="ECO:0000256" key="10">
    <source>
        <dbReference type="ARBA" id="ARBA00023136"/>
    </source>
</evidence>
<dbReference type="KEGG" id="pmrn:116946202"/>
<proteinExistence type="inferred from homology"/>
<dbReference type="GO" id="GO:0007165">
    <property type="term" value="P:signal transduction"/>
    <property type="evidence" value="ECO:0007669"/>
    <property type="project" value="InterPro"/>
</dbReference>
<dbReference type="GO" id="GO:0006954">
    <property type="term" value="P:inflammatory response"/>
    <property type="evidence" value="ECO:0007669"/>
    <property type="project" value="UniProtKB-KW"/>
</dbReference>
<evidence type="ECO:0000256" key="4">
    <source>
        <dbReference type="ARBA" id="ARBA00022614"/>
    </source>
</evidence>
<dbReference type="InterPro" id="IPR032675">
    <property type="entry name" value="LRR_dom_sf"/>
</dbReference>
<comment type="similarity">
    <text evidence="2">Belongs to the Toll-like receptor family.</text>
</comment>
<keyword evidence="7" id="KW-0677">Repeat</keyword>
<dbReference type="InterPro" id="IPR026906">
    <property type="entry name" value="LRR_5"/>
</dbReference>
<evidence type="ECO:0000313" key="16">
    <source>
        <dbReference type="Proteomes" id="UP001318040"/>
    </source>
</evidence>
<feature type="domain" description="TIR" evidence="15">
    <location>
        <begin position="805"/>
        <end position="948"/>
    </location>
</feature>